<sequence length="134" mass="15241">MLRLRRTGNCRATRQPRGNHARRINAIDGPGQITRAYPMPRWRRKLFAKLITTASSTLSFPPHPTHRAPLPICGSLLEGIVRSTLFVNAQITERILMKICIQTGYELTWVIEYYLSYGETGEAAGRISMNETRL</sequence>
<gene>
    <name evidence="1" type="ORF">SFRICE_016876</name>
</gene>
<dbReference type="AlphaFoldDB" id="A0A2H1W2I6"/>
<evidence type="ECO:0000313" key="1">
    <source>
        <dbReference type="EMBL" id="SOQ47223.1"/>
    </source>
</evidence>
<dbReference type="EMBL" id="ODYU01005879">
    <property type="protein sequence ID" value="SOQ47223.1"/>
    <property type="molecule type" value="Genomic_DNA"/>
</dbReference>
<accession>A0A2H1W2I6</accession>
<name>A0A2H1W2I6_SPOFR</name>
<protein>
    <submittedName>
        <fullName evidence="1">SFRICE_016876</fullName>
    </submittedName>
</protein>
<organism evidence="1">
    <name type="scientific">Spodoptera frugiperda</name>
    <name type="common">Fall armyworm</name>
    <dbReference type="NCBI Taxonomy" id="7108"/>
    <lineage>
        <taxon>Eukaryota</taxon>
        <taxon>Metazoa</taxon>
        <taxon>Ecdysozoa</taxon>
        <taxon>Arthropoda</taxon>
        <taxon>Hexapoda</taxon>
        <taxon>Insecta</taxon>
        <taxon>Pterygota</taxon>
        <taxon>Neoptera</taxon>
        <taxon>Endopterygota</taxon>
        <taxon>Lepidoptera</taxon>
        <taxon>Glossata</taxon>
        <taxon>Ditrysia</taxon>
        <taxon>Noctuoidea</taxon>
        <taxon>Noctuidae</taxon>
        <taxon>Amphipyrinae</taxon>
        <taxon>Spodoptera</taxon>
    </lineage>
</organism>
<reference evidence="1" key="1">
    <citation type="submission" date="2016-07" db="EMBL/GenBank/DDBJ databases">
        <authorList>
            <person name="Bretaudeau A."/>
        </authorList>
    </citation>
    <scope>NUCLEOTIDE SEQUENCE</scope>
    <source>
        <strain evidence="1">Rice</strain>
        <tissue evidence="1">Whole body</tissue>
    </source>
</reference>
<proteinExistence type="predicted"/>